<name>A0A284S5N4_ARMOS</name>
<dbReference type="Proteomes" id="UP000219338">
    <property type="component" value="Unassembled WGS sequence"/>
</dbReference>
<dbReference type="AlphaFoldDB" id="A0A284S5N4"/>
<feature type="compositionally biased region" description="Low complexity" evidence="1">
    <location>
        <begin position="113"/>
        <end position="124"/>
    </location>
</feature>
<sequence>MSTSSLLVFFPPSHHVQTHMLNNVGQQFFQYKLAWVCQSSSSYPSILLIMTSFSRSYKKSSQLQAETSKPNKLKAASNKCKHQDDNGDDTTADDGASVDGPSVPAHKQSRVISSTTGTESESASQVPIKVSDNDDLDEVEDELKHENTEELKCAWESKLDE</sequence>
<evidence type="ECO:0000313" key="3">
    <source>
        <dbReference type="Proteomes" id="UP000219338"/>
    </source>
</evidence>
<dbReference type="EMBL" id="FUEG01000034">
    <property type="protein sequence ID" value="SJL16300.1"/>
    <property type="molecule type" value="Genomic_DNA"/>
</dbReference>
<reference evidence="3" key="1">
    <citation type="journal article" date="2017" name="Nat. Ecol. Evol.">
        <title>Genome expansion and lineage-specific genetic innovations in the forest pathogenic fungi Armillaria.</title>
        <authorList>
            <person name="Sipos G."/>
            <person name="Prasanna A.N."/>
            <person name="Walter M.C."/>
            <person name="O'Connor E."/>
            <person name="Balint B."/>
            <person name="Krizsan K."/>
            <person name="Kiss B."/>
            <person name="Hess J."/>
            <person name="Varga T."/>
            <person name="Slot J."/>
            <person name="Riley R."/>
            <person name="Boka B."/>
            <person name="Rigling D."/>
            <person name="Barry K."/>
            <person name="Lee J."/>
            <person name="Mihaltcheva S."/>
            <person name="LaButti K."/>
            <person name="Lipzen A."/>
            <person name="Waldron R."/>
            <person name="Moloney N.M."/>
            <person name="Sperisen C."/>
            <person name="Kredics L."/>
            <person name="Vagvoelgyi C."/>
            <person name="Patrignani A."/>
            <person name="Fitzpatrick D."/>
            <person name="Nagy I."/>
            <person name="Doyle S."/>
            <person name="Anderson J.B."/>
            <person name="Grigoriev I.V."/>
            <person name="Gueldener U."/>
            <person name="Muensterkoetter M."/>
            <person name="Nagy L.G."/>
        </authorList>
    </citation>
    <scope>NUCLEOTIDE SEQUENCE [LARGE SCALE GENOMIC DNA]</scope>
    <source>
        <strain evidence="3">C18/9</strain>
    </source>
</reference>
<gene>
    <name evidence="2" type="ORF">ARMOST_19820</name>
</gene>
<proteinExistence type="predicted"/>
<evidence type="ECO:0000313" key="2">
    <source>
        <dbReference type="EMBL" id="SJL16300.1"/>
    </source>
</evidence>
<feature type="region of interest" description="Disordered" evidence="1">
    <location>
        <begin position="60"/>
        <end position="161"/>
    </location>
</feature>
<accession>A0A284S5N4</accession>
<evidence type="ECO:0000256" key="1">
    <source>
        <dbReference type="SAM" id="MobiDB-lite"/>
    </source>
</evidence>
<protein>
    <submittedName>
        <fullName evidence="2">Uncharacterized protein</fullName>
    </submittedName>
</protein>
<feature type="compositionally biased region" description="Basic and acidic residues" evidence="1">
    <location>
        <begin position="142"/>
        <end position="161"/>
    </location>
</feature>
<keyword evidence="3" id="KW-1185">Reference proteome</keyword>
<feature type="compositionally biased region" description="Polar residues" evidence="1">
    <location>
        <begin position="60"/>
        <end position="70"/>
    </location>
</feature>
<organism evidence="2 3">
    <name type="scientific">Armillaria ostoyae</name>
    <name type="common">Armillaria root rot fungus</name>
    <dbReference type="NCBI Taxonomy" id="47428"/>
    <lineage>
        <taxon>Eukaryota</taxon>
        <taxon>Fungi</taxon>
        <taxon>Dikarya</taxon>
        <taxon>Basidiomycota</taxon>
        <taxon>Agaricomycotina</taxon>
        <taxon>Agaricomycetes</taxon>
        <taxon>Agaricomycetidae</taxon>
        <taxon>Agaricales</taxon>
        <taxon>Marasmiineae</taxon>
        <taxon>Physalacriaceae</taxon>
        <taxon>Armillaria</taxon>
    </lineage>
</organism>